<dbReference type="FunFam" id="3.30.565.10:FF:000023">
    <property type="entry name" value="PAS domain-containing sensor histidine kinase"/>
    <property type="match status" value="1"/>
</dbReference>
<evidence type="ECO:0000256" key="7">
    <source>
        <dbReference type="ARBA" id="ARBA00022741"/>
    </source>
</evidence>
<keyword evidence="16" id="KW-1185">Reference proteome</keyword>
<comment type="subcellular location">
    <subcellularLocation>
        <location evidence="2">Cell membrane</location>
    </subcellularLocation>
</comment>
<dbReference type="Pfam" id="PF12860">
    <property type="entry name" value="PAS_7"/>
    <property type="match status" value="1"/>
</dbReference>
<dbReference type="Gene3D" id="3.30.565.10">
    <property type="entry name" value="Histidine kinase-like ATPase, C-terminal domain"/>
    <property type="match status" value="1"/>
</dbReference>
<evidence type="ECO:0000256" key="6">
    <source>
        <dbReference type="ARBA" id="ARBA00022679"/>
    </source>
</evidence>
<dbReference type="CDD" id="cd00075">
    <property type="entry name" value="HATPase"/>
    <property type="match status" value="1"/>
</dbReference>
<keyword evidence="9" id="KW-0067">ATP-binding</keyword>
<organism evidence="15 16">
    <name type="scientific">Stieleria bergensis</name>
    <dbReference type="NCBI Taxonomy" id="2528025"/>
    <lineage>
        <taxon>Bacteria</taxon>
        <taxon>Pseudomonadati</taxon>
        <taxon>Planctomycetota</taxon>
        <taxon>Planctomycetia</taxon>
        <taxon>Pirellulales</taxon>
        <taxon>Pirellulaceae</taxon>
        <taxon>Stieleria</taxon>
    </lineage>
</organism>
<dbReference type="SMART" id="SM00388">
    <property type="entry name" value="HisKA"/>
    <property type="match status" value="1"/>
</dbReference>
<sequence>MAKQTSSPSTKRRLQNDAPVAGRSTSSVPINQPVSEPPSSKTLSRVPRQLGSGVSIASSSAPSPDDSQWARPIDHVAFRPRASATIAGMLTIFLAIWFSSLTSDSPTAIIVVAAASCFLVGTITIVHNLLRWENAESVYEKERSAAEIWHSKFLRLYSQWERTTSVLSHMTDGIIMLSPELNIVLINEAARHLLALPSDRTYLGRKFSEIIRIPEIIRAVKQTDADSTAAGINVEIVDGHTVRPIAVRINPMGTIDRPHMLLVLNDETERQRLEAIRREFIANVSHELKTPLAAIKGYAETVELAIEDDPEAAIHFISQIDDQCRRLEALIADMMKLARAQSGPDTLRIRSIDLHEIIRQAMNTFLPVAAAKEIELSVTRQASTDDDTEKSRCMVTGDEEALLTITQNLVSNAIRHTPQNGQIAIHCYPDDKGVVLAVEDNGVGIAPEYQERIFERFYRVENTRKTHDGGTGIGLSIVKNLVRALNGNIQVISSPGQGARFEVWLPSPST</sequence>
<dbReference type="AlphaFoldDB" id="A0A517SR22"/>
<evidence type="ECO:0000256" key="1">
    <source>
        <dbReference type="ARBA" id="ARBA00000085"/>
    </source>
</evidence>
<dbReference type="PROSITE" id="PS50109">
    <property type="entry name" value="HIS_KIN"/>
    <property type="match status" value="1"/>
</dbReference>
<dbReference type="Pfam" id="PF00512">
    <property type="entry name" value="HisKA"/>
    <property type="match status" value="1"/>
</dbReference>
<keyword evidence="10" id="KW-0902">Two-component regulatory system</keyword>
<dbReference type="GO" id="GO:0004721">
    <property type="term" value="F:phosphoprotein phosphatase activity"/>
    <property type="evidence" value="ECO:0007669"/>
    <property type="project" value="TreeGrafter"/>
</dbReference>
<evidence type="ECO:0000256" key="9">
    <source>
        <dbReference type="ARBA" id="ARBA00022840"/>
    </source>
</evidence>
<feature type="transmembrane region" description="Helical" evidence="13">
    <location>
        <begin position="82"/>
        <end position="101"/>
    </location>
</feature>
<evidence type="ECO:0000256" key="8">
    <source>
        <dbReference type="ARBA" id="ARBA00022777"/>
    </source>
</evidence>
<dbReference type="SUPFAM" id="SSF55785">
    <property type="entry name" value="PYP-like sensor domain (PAS domain)"/>
    <property type="match status" value="1"/>
</dbReference>
<dbReference type="GO" id="GO:0005886">
    <property type="term" value="C:plasma membrane"/>
    <property type="evidence" value="ECO:0007669"/>
    <property type="project" value="UniProtKB-SubCell"/>
</dbReference>
<dbReference type="GO" id="GO:0016036">
    <property type="term" value="P:cellular response to phosphate starvation"/>
    <property type="evidence" value="ECO:0007669"/>
    <property type="project" value="TreeGrafter"/>
</dbReference>
<gene>
    <name evidence="15" type="primary">phoR_1</name>
    <name evidence="15" type="ORF">SV7mr_10600</name>
</gene>
<evidence type="ECO:0000256" key="3">
    <source>
        <dbReference type="ARBA" id="ARBA00012438"/>
    </source>
</evidence>
<dbReference type="EMBL" id="CP036272">
    <property type="protein sequence ID" value="QDT58567.1"/>
    <property type="molecule type" value="Genomic_DNA"/>
</dbReference>
<keyword evidence="7" id="KW-0547">Nucleotide-binding</keyword>
<evidence type="ECO:0000259" key="14">
    <source>
        <dbReference type="PROSITE" id="PS50109"/>
    </source>
</evidence>
<evidence type="ECO:0000256" key="5">
    <source>
        <dbReference type="ARBA" id="ARBA00022553"/>
    </source>
</evidence>
<dbReference type="SMART" id="SM00387">
    <property type="entry name" value="HATPase_c"/>
    <property type="match status" value="1"/>
</dbReference>
<dbReference type="InterPro" id="IPR036097">
    <property type="entry name" value="HisK_dim/P_sf"/>
</dbReference>
<evidence type="ECO:0000256" key="4">
    <source>
        <dbReference type="ARBA" id="ARBA00022475"/>
    </source>
</evidence>
<keyword evidence="13" id="KW-0812">Transmembrane</keyword>
<feature type="compositionally biased region" description="Polar residues" evidence="12">
    <location>
        <begin position="23"/>
        <end position="43"/>
    </location>
</feature>
<dbReference type="SUPFAM" id="SSF47384">
    <property type="entry name" value="Homodimeric domain of signal transducing histidine kinase"/>
    <property type="match status" value="1"/>
</dbReference>
<dbReference type="PANTHER" id="PTHR45453">
    <property type="entry name" value="PHOSPHATE REGULON SENSOR PROTEIN PHOR"/>
    <property type="match status" value="1"/>
</dbReference>
<evidence type="ECO:0000256" key="10">
    <source>
        <dbReference type="ARBA" id="ARBA00023012"/>
    </source>
</evidence>
<dbReference type="Gene3D" id="1.10.287.130">
    <property type="match status" value="1"/>
</dbReference>
<name>A0A517SR22_9BACT</name>
<dbReference type="Gene3D" id="3.30.450.20">
    <property type="entry name" value="PAS domain"/>
    <property type="match status" value="1"/>
</dbReference>
<accession>A0A517SR22</accession>
<evidence type="ECO:0000313" key="16">
    <source>
        <dbReference type="Proteomes" id="UP000315003"/>
    </source>
</evidence>
<dbReference type="InterPro" id="IPR036890">
    <property type="entry name" value="HATPase_C_sf"/>
</dbReference>
<evidence type="ECO:0000256" key="2">
    <source>
        <dbReference type="ARBA" id="ARBA00004236"/>
    </source>
</evidence>
<dbReference type="CDD" id="cd00082">
    <property type="entry name" value="HisKA"/>
    <property type="match status" value="1"/>
</dbReference>
<dbReference type="InterPro" id="IPR003594">
    <property type="entry name" value="HATPase_dom"/>
</dbReference>
<dbReference type="InterPro" id="IPR005467">
    <property type="entry name" value="His_kinase_dom"/>
</dbReference>
<keyword evidence="6 15" id="KW-0808">Transferase</keyword>
<dbReference type="FunFam" id="1.10.287.130:FF:000008">
    <property type="entry name" value="Two-component sensor histidine kinase"/>
    <property type="match status" value="1"/>
</dbReference>
<keyword evidence="5" id="KW-0597">Phosphoprotein</keyword>
<keyword evidence="13" id="KW-1133">Transmembrane helix</keyword>
<keyword evidence="4" id="KW-1003">Cell membrane</keyword>
<dbReference type="EC" id="2.7.13.3" evidence="3"/>
<feature type="transmembrane region" description="Helical" evidence="13">
    <location>
        <begin position="107"/>
        <end position="130"/>
    </location>
</feature>
<dbReference type="RefSeq" id="WP_145269814.1">
    <property type="nucleotide sequence ID" value="NZ_CP036272.1"/>
</dbReference>
<feature type="region of interest" description="Disordered" evidence="12">
    <location>
        <begin position="1"/>
        <end position="48"/>
    </location>
</feature>
<evidence type="ECO:0000256" key="11">
    <source>
        <dbReference type="ARBA" id="ARBA00023136"/>
    </source>
</evidence>
<comment type="catalytic activity">
    <reaction evidence="1">
        <text>ATP + protein L-histidine = ADP + protein N-phospho-L-histidine.</text>
        <dbReference type="EC" id="2.7.13.3"/>
    </reaction>
</comment>
<evidence type="ECO:0000256" key="13">
    <source>
        <dbReference type="SAM" id="Phobius"/>
    </source>
</evidence>
<dbReference type="InterPro" id="IPR003661">
    <property type="entry name" value="HisK_dim/P_dom"/>
</dbReference>
<dbReference type="GO" id="GO:0000155">
    <property type="term" value="F:phosphorelay sensor kinase activity"/>
    <property type="evidence" value="ECO:0007669"/>
    <property type="project" value="InterPro"/>
</dbReference>
<dbReference type="PRINTS" id="PR00344">
    <property type="entry name" value="BCTRLSENSOR"/>
</dbReference>
<evidence type="ECO:0000256" key="12">
    <source>
        <dbReference type="SAM" id="MobiDB-lite"/>
    </source>
</evidence>
<dbReference type="InterPro" id="IPR050351">
    <property type="entry name" value="BphY/WalK/GraS-like"/>
</dbReference>
<feature type="domain" description="Histidine kinase" evidence="14">
    <location>
        <begin position="283"/>
        <end position="509"/>
    </location>
</feature>
<dbReference type="InterPro" id="IPR004358">
    <property type="entry name" value="Sig_transdc_His_kin-like_C"/>
</dbReference>
<keyword evidence="11 13" id="KW-0472">Membrane</keyword>
<keyword evidence="8" id="KW-0418">Kinase</keyword>
<dbReference type="OrthoDB" id="9813151at2"/>
<reference evidence="15 16" key="1">
    <citation type="submission" date="2019-02" db="EMBL/GenBank/DDBJ databases">
        <title>Deep-cultivation of Planctomycetes and their phenomic and genomic characterization uncovers novel biology.</title>
        <authorList>
            <person name="Wiegand S."/>
            <person name="Jogler M."/>
            <person name="Boedeker C."/>
            <person name="Pinto D."/>
            <person name="Vollmers J."/>
            <person name="Rivas-Marin E."/>
            <person name="Kohn T."/>
            <person name="Peeters S.H."/>
            <person name="Heuer A."/>
            <person name="Rast P."/>
            <person name="Oberbeckmann S."/>
            <person name="Bunk B."/>
            <person name="Jeske O."/>
            <person name="Meyerdierks A."/>
            <person name="Storesund J.E."/>
            <person name="Kallscheuer N."/>
            <person name="Luecker S."/>
            <person name="Lage O.M."/>
            <person name="Pohl T."/>
            <person name="Merkel B.J."/>
            <person name="Hornburger P."/>
            <person name="Mueller R.-W."/>
            <person name="Bruemmer F."/>
            <person name="Labrenz M."/>
            <person name="Spormann A.M."/>
            <person name="Op den Camp H."/>
            <person name="Overmann J."/>
            <person name="Amann R."/>
            <person name="Jetten M.S.M."/>
            <person name="Mascher T."/>
            <person name="Medema M.H."/>
            <person name="Devos D.P."/>
            <person name="Kaster A.-K."/>
            <person name="Ovreas L."/>
            <person name="Rohde M."/>
            <person name="Galperin M.Y."/>
            <person name="Jogler C."/>
        </authorList>
    </citation>
    <scope>NUCLEOTIDE SEQUENCE [LARGE SCALE GENOMIC DNA]</scope>
    <source>
        <strain evidence="15 16">SV_7m_r</strain>
    </source>
</reference>
<dbReference type="GO" id="GO:0005524">
    <property type="term" value="F:ATP binding"/>
    <property type="evidence" value="ECO:0007669"/>
    <property type="project" value="UniProtKB-KW"/>
</dbReference>
<evidence type="ECO:0000313" key="15">
    <source>
        <dbReference type="EMBL" id="QDT58567.1"/>
    </source>
</evidence>
<dbReference type="SUPFAM" id="SSF55874">
    <property type="entry name" value="ATPase domain of HSP90 chaperone/DNA topoisomerase II/histidine kinase"/>
    <property type="match status" value="1"/>
</dbReference>
<proteinExistence type="predicted"/>
<dbReference type="Proteomes" id="UP000315003">
    <property type="component" value="Chromosome"/>
</dbReference>
<protein>
    <recommendedName>
        <fullName evidence="3">histidine kinase</fullName>
        <ecNumber evidence="3">2.7.13.3</ecNumber>
    </recommendedName>
</protein>
<dbReference type="Pfam" id="PF02518">
    <property type="entry name" value="HATPase_c"/>
    <property type="match status" value="1"/>
</dbReference>
<dbReference type="InterPro" id="IPR035965">
    <property type="entry name" value="PAS-like_dom_sf"/>
</dbReference>
<dbReference type="PANTHER" id="PTHR45453:SF1">
    <property type="entry name" value="PHOSPHATE REGULON SENSOR PROTEIN PHOR"/>
    <property type="match status" value="1"/>
</dbReference>